<evidence type="ECO:0000256" key="1">
    <source>
        <dbReference type="SAM" id="MobiDB-lite"/>
    </source>
</evidence>
<gene>
    <name evidence="2" type="ORF">IW261DRAFT_1430389</name>
</gene>
<sequence>MFEFPPRLNTGTLAQLMVNNSTNNPLTSAVKASPAFANGFASLNPLFCRVSSIFVLFPREIGHGAFQISLQPKQASSRRNGNGDNLKINKTLAKSPLLRSPPIRTRDCRGNGTSNSSNTALQSNLLPLKRKPDRILTSTCQILEAMSRVVLKQRDFSFEHPAPRFLPFFPLPLLSFSFLLSIARLPSDTLTNAVKVGNCQHPGRRAVVLVDSVTNVTAAASSNHDLQAMVFIIDKTWYATSTFVQLDPRYGLDPTTEDDGIGDDETGRVQGSSLRIHERGASSCAYACPMSPLVETVPGSLTAEGNVTMRIRCMVVGGWGLRKK</sequence>
<feature type="compositionally biased region" description="Polar residues" evidence="1">
    <location>
        <begin position="111"/>
        <end position="122"/>
    </location>
</feature>
<organism evidence="2 3">
    <name type="scientific">Armillaria novae-zelandiae</name>
    <dbReference type="NCBI Taxonomy" id="153914"/>
    <lineage>
        <taxon>Eukaryota</taxon>
        <taxon>Fungi</taxon>
        <taxon>Dikarya</taxon>
        <taxon>Basidiomycota</taxon>
        <taxon>Agaricomycotina</taxon>
        <taxon>Agaricomycetes</taxon>
        <taxon>Agaricomycetidae</taxon>
        <taxon>Agaricales</taxon>
        <taxon>Marasmiineae</taxon>
        <taxon>Physalacriaceae</taxon>
        <taxon>Armillaria</taxon>
    </lineage>
</organism>
<accession>A0AA39KCM9</accession>
<name>A0AA39KCM9_9AGAR</name>
<evidence type="ECO:0000313" key="2">
    <source>
        <dbReference type="EMBL" id="KAK0458680.1"/>
    </source>
</evidence>
<protein>
    <submittedName>
        <fullName evidence="2">Uncharacterized protein</fullName>
    </submittedName>
</protein>
<evidence type="ECO:0000313" key="3">
    <source>
        <dbReference type="Proteomes" id="UP001175227"/>
    </source>
</evidence>
<comment type="caution">
    <text evidence="2">The sequence shown here is derived from an EMBL/GenBank/DDBJ whole genome shotgun (WGS) entry which is preliminary data.</text>
</comment>
<dbReference type="EMBL" id="JAUEPR010000305">
    <property type="protein sequence ID" value="KAK0458680.1"/>
    <property type="molecule type" value="Genomic_DNA"/>
</dbReference>
<reference evidence="2" key="1">
    <citation type="submission" date="2023-06" db="EMBL/GenBank/DDBJ databases">
        <authorList>
            <consortium name="Lawrence Berkeley National Laboratory"/>
            <person name="Ahrendt S."/>
            <person name="Sahu N."/>
            <person name="Indic B."/>
            <person name="Wong-Bajracharya J."/>
            <person name="Merenyi Z."/>
            <person name="Ke H.-M."/>
            <person name="Monk M."/>
            <person name="Kocsube S."/>
            <person name="Drula E."/>
            <person name="Lipzen A."/>
            <person name="Balint B."/>
            <person name="Henrissat B."/>
            <person name="Andreopoulos B."/>
            <person name="Martin F.M."/>
            <person name="Harder C.B."/>
            <person name="Rigling D."/>
            <person name="Ford K.L."/>
            <person name="Foster G.D."/>
            <person name="Pangilinan J."/>
            <person name="Papanicolaou A."/>
            <person name="Barry K."/>
            <person name="LaButti K."/>
            <person name="Viragh M."/>
            <person name="Koriabine M."/>
            <person name="Yan M."/>
            <person name="Riley R."/>
            <person name="Champramary S."/>
            <person name="Plett K.L."/>
            <person name="Tsai I.J."/>
            <person name="Slot J."/>
            <person name="Sipos G."/>
            <person name="Plett J."/>
            <person name="Nagy L.G."/>
            <person name="Grigoriev I.V."/>
        </authorList>
    </citation>
    <scope>NUCLEOTIDE SEQUENCE</scope>
    <source>
        <strain evidence="2">ICMP 16352</strain>
    </source>
</reference>
<dbReference type="AlphaFoldDB" id="A0AA39KCM9"/>
<proteinExistence type="predicted"/>
<dbReference type="Proteomes" id="UP001175227">
    <property type="component" value="Unassembled WGS sequence"/>
</dbReference>
<keyword evidence="3" id="KW-1185">Reference proteome</keyword>
<feature type="region of interest" description="Disordered" evidence="1">
    <location>
        <begin position="98"/>
        <end position="122"/>
    </location>
</feature>